<dbReference type="AlphaFoldDB" id="A0A0A9CNN4"/>
<reference evidence="1" key="2">
    <citation type="journal article" date="2015" name="Data Brief">
        <title>Shoot transcriptome of the giant reed, Arundo donax.</title>
        <authorList>
            <person name="Barrero R.A."/>
            <person name="Guerrero F.D."/>
            <person name="Moolhuijzen P."/>
            <person name="Goolsby J.A."/>
            <person name="Tidwell J."/>
            <person name="Bellgard S.E."/>
            <person name="Bellgard M.I."/>
        </authorList>
    </citation>
    <scope>NUCLEOTIDE SEQUENCE</scope>
    <source>
        <tissue evidence="1">Shoot tissue taken approximately 20 cm above the soil surface</tissue>
    </source>
</reference>
<protein>
    <submittedName>
        <fullName evidence="1">Uncharacterized protein</fullName>
    </submittedName>
</protein>
<dbReference type="EMBL" id="GBRH01219956">
    <property type="protein sequence ID" value="JAD77939.1"/>
    <property type="molecule type" value="Transcribed_RNA"/>
</dbReference>
<sequence>MLPQSSPSTAARSEALSITSHVVSILNDFHIPHQLITGMELQHYFLAAVATGIAVAPHV</sequence>
<accession>A0A0A9CNN4</accession>
<proteinExistence type="predicted"/>
<evidence type="ECO:0000313" key="1">
    <source>
        <dbReference type="EMBL" id="JAD77939.1"/>
    </source>
</evidence>
<name>A0A0A9CNN4_ARUDO</name>
<reference evidence="1" key="1">
    <citation type="submission" date="2014-09" db="EMBL/GenBank/DDBJ databases">
        <authorList>
            <person name="Magalhaes I.L.F."/>
            <person name="Oliveira U."/>
            <person name="Santos F.R."/>
            <person name="Vidigal T.H.D.A."/>
            <person name="Brescovit A.D."/>
            <person name="Santos A.J."/>
        </authorList>
    </citation>
    <scope>NUCLEOTIDE SEQUENCE</scope>
    <source>
        <tissue evidence="1">Shoot tissue taken approximately 20 cm above the soil surface</tissue>
    </source>
</reference>
<organism evidence="1">
    <name type="scientific">Arundo donax</name>
    <name type="common">Giant reed</name>
    <name type="synonym">Donax arundinaceus</name>
    <dbReference type="NCBI Taxonomy" id="35708"/>
    <lineage>
        <taxon>Eukaryota</taxon>
        <taxon>Viridiplantae</taxon>
        <taxon>Streptophyta</taxon>
        <taxon>Embryophyta</taxon>
        <taxon>Tracheophyta</taxon>
        <taxon>Spermatophyta</taxon>
        <taxon>Magnoliopsida</taxon>
        <taxon>Liliopsida</taxon>
        <taxon>Poales</taxon>
        <taxon>Poaceae</taxon>
        <taxon>PACMAD clade</taxon>
        <taxon>Arundinoideae</taxon>
        <taxon>Arundineae</taxon>
        <taxon>Arundo</taxon>
    </lineage>
</organism>